<dbReference type="EMBL" id="CACVBM020001100">
    <property type="protein sequence ID" value="CAA7030976.1"/>
    <property type="molecule type" value="Genomic_DNA"/>
</dbReference>
<organism evidence="3 4">
    <name type="scientific">Microthlaspi erraticum</name>
    <dbReference type="NCBI Taxonomy" id="1685480"/>
    <lineage>
        <taxon>Eukaryota</taxon>
        <taxon>Viridiplantae</taxon>
        <taxon>Streptophyta</taxon>
        <taxon>Embryophyta</taxon>
        <taxon>Tracheophyta</taxon>
        <taxon>Spermatophyta</taxon>
        <taxon>Magnoliopsida</taxon>
        <taxon>eudicotyledons</taxon>
        <taxon>Gunneridae</taxon>
        <taxon>Pentapetalae</taxon>
        <taxon>rosids</taxon>
        <taxon>malvids</taxon>
        <taxon>Brassicales</taxon>
        <taxon>Brassicaceae</taxon>
        <taxon>Coluteocarpeae</taxon>
        <taxon>Microthlaspi</taxon>
    </lineage>
</organism>
<evidence type="ECO:0000256" key="1">
    <source>
        <dbReference type="SAM" id="MobiDB-lite"/>
    </source>
</evidence>
<dbReference type="EMBL" id="CACVBM020001273">
    <property type="protein sequence ID" value="CAA7042537.1"/>
    <property type="molecule type" value="Genomic_DNA"/>
</dbReference>
<name>A0A6D2JNF9_9BRAS</name>
<evidence type="ECO:0000313" key="3">
    <source>
        <dbReference type="EMBL" id="CAA7042537.1"/>
    </source>
</evidence>
<keyword evidence="4" id="KW-1185">Reference proteome</keyword>
<evidence type="ECO:0000313" key="2">
    <source>
        <dbReference type="EMBL" id="CAA7030976.1"/>
    </source>
</evidence>
<dbReference type="AlphaFoldDB" id="A0A6D2JNF9"/>
<feature type="region of interest" description="Disordered" evidence="1">
    <location>
        <begin position="1"/>
        <end position="137"/>
    </location>
</feature>
<proteinExistence type="predicted"/>
<protein>
    <submittedName>
        <fullName evidence="3">Uncharacterized protein</fullName>
    </submittedName>
</protein>
<gene>
    <name evidence="2" type="ORF">MERR_LOCUS18211</name>
    <name evidence="3" type="ORF">MERR_LOCUS29772</name>
</gene>
<reference evidence="3 4" key="1">
    <citation type="submission" date="2020-01" db="EMBL/GenBank/DDBJ databases">
        <authorList>
            <person name="Mishra B."/>
        </authorList>
    </citation>
    <scope>NUCLEOTIDE SEQUENCE [LARGE SCALE GENOMIC DNA]</scope>
</reference>
<dbReference type="OrthoDB" id="778084at2759"/>
<feature type="compositionally biased region" description="Basic and acidic residues" evidence="1">
    <location>
        <begin position="1"/>
        <end position="43"/>
    </location>
</feature>
<accession>A0A6D2JNF9</accession>
<sequence length="231" mass="26665">MEKQIVESRKVQAKYHEKKEKSIKKEEDFPSKQVSEESEKSCLTDEEELEEGEIRSDQSSNKRRGEATTTIACESRKVQSKYHEKKEKSINKKDYFSSNQVSEESEKSCLTDKEEELEEGEIRSDHNSKKRRREATTAIACESKKRTKLNHKPSEESRYDDTTSFDDWLFGTINHQKNGTSYKKAAAKIGEDDKDVINTKLQRSSGAFVAFPRAQYLSHVGIFSLPYTVIF</sequence>
<dbReference type="Proteomes" id="UP000467841">
    <property type="component" value="Unassembled WGS sequence"/>
</dbReference>
<feature type="compositionally biased region" description="Basic and acidic residues" evidence="1">
    <location>
        <begin position="74"/>
        <end position="95"/>
    </location>
</feature>
<evidence type="ECO:0000313" key="4">
    <source>
        <dbReference type="Proteomes" id="UP000467841"/>
    </source>
</evidence>